<comment type="similarity">
    <text evidence="2">Belongs to the oxygen-dependent FAD-linked oxidoreductase family.</text>
</comment>
<dbReference type="Gene3D" id="3.30.43.10">
    <property type="entry name" value="Uridine Diphospho-n-acetylenolpyruvylglucosamine Reductase, domain 2"/>
    <property type="match status" value="2"/>
</dbReference>
<organism evidence="7 8">
    <name type="scientific">Eiseniibacteriota bacterium</name>
    <dbReference type="NCBI Taxonomy" id="2212470"/>
    <lineage>
        <taxon>Bacteria</taxon>
        <taxon>Candidatus Eiseniibacteriota</taxon>
    </lineage>
</organism>
<name>A0A956SF56_UNCEI</name>
<dbReference type="SUPFAM" id="SSF56176">
    <property type="entry name" value="FAD-binding/transporter-associated domain-like"/>
    <property type="match status" value="1"/>
</dbReference>
<evidence type="ECO:0000313" key="7">
    <source>
        <dbReference type="EMBL" id="MCA9756008.1"/>
    </source>
</evidence>
<dbReference type="GO" id="GO:0071949">
    <property type="term" value="F:FAD binding"/>
    <property type="evidence" value="ECO:0007669"/>
    <property type="project" value="InterPro"/>
</dbReference>
<evidence type="ECO:0000256" key="2">
    <source>
        <dbReference type="ARBA" id="ARBA00005466"/>
    </source>
</evidence>
<gene>
    <name evidence="7" type="ORF">KDA27_09420</name>
</gene>
<evidence type="ECO:0000256" key="1">
    <source>
        <dbReference type="ARBA" id="ARBA00001974"/>
    </source>
</evidence>
<sequence>MDRLFTPLQDKLDGVVYTPEQFTEEHLTNYGRIHYWRPRFVVKPRTTQDVAETVRFAKEHGLYVSTRGSAHSQSELGISRDGILLDMKSMDAIYEVDHGACTVEVQGGVVWRDLVHHLKRWNLSPNVLTNNLGVTIGGTVSMAGIGVSSFRYGSQGDNVAAMEVVTGDGDIVRCSREENAELFWATVAGLGQSAILCQATMMLRKTKSMTRTYYLLYDDIRTFMSDSKKMMDDGKWDYLESWASPCPQGTKPIDGERRVFAKWFFPFHPTVEFEPGEEPNDEEMLAGLDYYDFLYTDDIPTIDFHERLVPVFELWKKAGTWEHMHPWMELVLPWETAADYIDQILPDLPPGLLIGGHILLWPAKGTVSQSKFFMRPEGEDLIGFGILPAVPQKFWPQVRPMLDNASLLGQAMGGKRYLSGYINFDTELWQGHFGERWAELVAAKKRYDPQNLLNPGFIKYGDALK</sequence>
<accession>A0A956SF56</accession>
<dbReference type="PANTHER" id="PTHR13878:SF53">
    <property type="entry name" value="CYTOKININ DEHYDROGENASE 6"/>
    <property type="match status" value="1"/>
</dbReference>
<protein>
    <submittedName>
        <fullName evidence="7">FAD-binding protein</fullName>
    </submittedName>
</protein>
<comment type="cofactor">
    <cofactor evidence="1">
        <name>FAD</name>
        <dbReference type="ChEBI" id="CHEBI:57692"/>
    </cofactor>
</comment>
<reference evidence="7" key="1">
    <citation type="submission" date="2020-04" db="EMBL/GenBank/DDBJ databases">
        <authorList>
            <person name="Zhang T."/>
        </authorList>
    </citation>
    <scope>NUCLEOTIDE SEQUENCE</scope>
    <source>
        <strain evidence="7">HKST-UBA02</strain>
    </source>
</reference>
<evidence type="ECO:0000256" key="4">
    <source>
        <dbReference type="ARBA" id="ARBA00022827"/>
    </source>
</evidence>
<keyword evidence="4" id="KW-0274">FAD</keyword>
<proteinExistence type="inferred from homology"/>
<dbReference type="PANTHER" id="PTHR13878">
    <property type="entry name" value="GULONOLACTONE OXIDASE"/>
    <property type="match status" value="1"/>
</dbReference>
<evidence type="ECO:0000313" key="8">
    <source>
        <dbReference type="Proteomes" id="UP000739538"/>
    </source>
</evidence>
<dbReference type="GO" id="GO:0009690">
    <property type="term" value="P:cytokinin metabolic process"/>
    <property type="evidence" value="ECO:0007669"/>
    <property type="project" value="InterPro"/>
</dbReference>
<dbReference type="InterPro" id="IPR015345">
    <property type="entry name" value="Cytokinin_DH_FAD/cytokin-bd"/>
</dbReference>
<dbReference type="EMBL" id="JAGQHS010000039">
    <property type="protein sequence ID" value="MCA9756008.1"/>
    <property type="molecule type" value="Genomic_DNA"/>
</dbReference>
<dbReference type="InterPro" id="IPR016164">
    <property type="entry name" value="FAD-linked_Oxase-like_C"/>
</dbReference>
<dbReference type="Pfam" id="PF09265">
    <property type="entry name" value="Cytokin-bind"/>
    <property type="match status" value="1"/>
</dbReference>
<dbReference type="InterPro" id="IPR016167">
    <property type="entry name" value="FAD-bd_PCMH_sub1"/>
</dbReference>
<keyword evidence="3" id="KW-0285">Flavoprotein</keyword>
<reference evidence="7" key="2">
    <citation type="journal article" date="2021" name="Microbiome">
        <title>Successional dynamics and alternative stable states in a saline activated sludge microbial community over 9 years.</title>
        <authorList>
            <person name="Wang Y."/>
            <person name="Ye J."/>
            <person name="Ju F."/>
            <person name="Liu L."/>
            <person name="Boyd J.A."/>
            <person name="Deng Y."/>
            <person name="Parks D.H."/>
            <person name="Jiang X."/>
            <person name="Yin X."/>
            <person name="Woodcroft B.J."/>
            <person name="Tyson G.W."/>
            <person name="Hugenholtz P."/>
            <person name="Polz M.F."/>
            <person name="Zhang T."/>
        </authorList>
    </citation>
    <scope>NUCLEOTIDE SEQUENCE</scope>
    <source>
        <strain evidence="7">HKST-UBA02</strain>
    </source>
</reference>
<dbReference type="Gene3D" id="3.30.465.10">
    <property type="match status" value="1"/>
</dbReference>
<dbReference type="AlphaFoldDB" id="A0A956SF56"/>
<dbReference type="SUPFAM" id="SSF55103">
    <property type="entry name" value="FAD-linked oxidases, C-terminal domain"/>
    <property type="match status" value="1"/>
</dbReference>
<keyword evidence="5" id="KW-0560">Oxidoreductase</keyword>
<dbReference type="InterPro" id="IPR050432">
    <property type="entry name" value="FAD-linked_Oxidoreductases_BP"/>
</dbReference>
<dbReference type="GO" id="GO:0019139">
    <property type="term" value="F:cytokinin dehydrogenase activity"/>
    <property type="evidence" value="ECO:0007669"/>
    <property type="project" value="InterPro"/>
</dbReference>
<evidence type="ECO:0000256" key="5">
    <source>
        <dbReference type="ARBA" id="ARBA00023002"/>
    </source>
</evidence>
<dbReference type="InterPro" id="IPR006094">
    <property type="entry name" value="Oxid_FAD_bind_N"/>
</dbReference>
<dbReference type="InterPro" id="IPR016169">
    <property type="entry name" value="FAD-bd_PCMH_sub2"/>
</dbReference>
<dbReference type="PROSITE" id="PS51387">
    <property type="entry name" value="FAD_PCMH"/>
    <property type="match status" value="1"/>
</dbReference>
<evidence type="ECO:0000259" key="6">
    <source>
        <dbReference type="PROSITE" id="PS51387"/>
    </source>
</evidence>
<comment type="caution">
    <text evidence="7">The sequence shown here is derived from an EMBL/GenBank/DDBJ whole genome shotgun (WGS) entry which is preliminary data.</text>
</comment>
<dbReference type="Proteomes" id="UP000739538">
    <property type="component" value="Unassembled WGS sequence"/>
</dbReference>
<dbReference type="InterPro" id="IPR036318">
    <property type="entry name" value="FAD-bd_PCMH-like_sf"/>
</dbReference>
<dbReference type="InterPro" id="IPR016166">
    <property type="entry name" value="FAD-bd_PCMH"/>
</dbReference>
<dbReference type="Pfam" id="PF01565">
    <property type="entry name" value="FAD_binding_4"/>
    <property type="match status" value="1"/>
</dbReference>
<dbReference type="InterPro" id="IPR016170">
    <property type="entry name" value="Cytok_DH_C_sf"/>
</dbReference>
<feature type="domain" description="FAD-binding PCMH-type" evidence="6">
    <location>
        <begin position="33"/>
        <end position="206"/>
    </location>
</feature>
<dbReference type="Gene3D" id="3.40.462.10">
    <property type="entry name" value="FAD-linked oxidases, C-terminal domain"/>
    <property type="match status" value="1"/>
</dbReference>
<evidence type="ECO:0000256" key="3">
    <source>
        <dbReference type="ARBA" id="ARBA00022630"/>
    </source>
</evidence>